<organism evidence="9 10">
    <name type="scientific">Cinchona calisaya</name>
    <dbReference type="NCBI Taxonomy" id="153742"/>
    <lineage>
        <taxon>Eukaryota</taxon>
        <taxon>Viridiplantae</taxon>
        <taxon>Streptophyta</taxon>
        <taxon>Embryophyta</taxon>
        <taxon>Tracheophyta</taxon>
        <taxon>Spermatophyta</taxon>
        <taxon>Magnoliopsida</taxon>
        <taxon>eudicotyledons</taxon>
        <taxon>Gunneridae</taxon>
        <taxon>Pentapetalae</taxon>
        <taxon>asterids</taxon>
        <taxon>lamiids</taxon>
        <taxon>Gentianales</taxon>
        <taxon>Rubiaceae</taxon>
        <taxon>Cinchonoideae</taxon>
        <taxon>Cinchoneae</taxon>
        <taxon>Cinchona</taxon>
    </lineage>
</organism>
<dbReference type="PANTHER" id="PTHR30509:SF34">
    <property type="entry name" value="F3L24.34 PROTEIN"/>
    <property type="match status" value="1"/>
</dbReference>
<evidence type="ECO:0000256" key="6">
    <source>
        <dbReference type="SAM" id="MobiDB-lite"/>
    </source>
</evidence>
<accession>A0ABD3AYS1</accession>
<feature type="domain" description="Integral membrane bound transporter" evidence="8">
    <location>
        <begin position="418"/>
        <end position="546"/>
    </location>
</feature>
<reference evidence="9 10" key="1">
    <citation type="submission" date="2024-11" db="EMBL/GenBank/DDBJ databases">
        <title>A near-complete genome assembly of Cinchona calisaya.</title>
        <authorList>
            <person name="Lian D.C."/>
            <person name="Zhao X.W."/>
            <person name="Wei L."/>
        </authorList>
    </citation>
    <scope>NUCLEOTIDE SEQUENCE [LARGE SCALE GENOMIC DNA]</scope>
    <source>
        <tissue evidence="9">Nenye</tissue>
    </source>
</reference>
<feature type="compositionally biased region" description="Basic and acidic residues" evidence="6">
    <location>
        <begin position="364"/>
        <end position="382"/>
    </location>
</feature>
<evidence type="ECO:0000313" key="10">
    <source>
        <dbReference type="Proteomes" id="UP001630127"/>
    </source>
</evidence>
<dbReference type="AlphaFoldDB" id="A0ABD3AYS1"/>
<keyword evidence="5 7" id="KW-0472">Membrane</keyword>
<keyword evidence="2" id="KW-1003">Cell membrane</keyword>
<keyword evidence="10" id="KW-1185">Reference proteome</keyword>
<evidence type="ECO:0000256" key="5">
    <source>
        <dbReference type="ARBA" id="ARBA00023136"/>
    </source>
</evidence>
<evidence type="ECO:0000256" key="3">
    <source>
        <dbReference type="ARBA" id="ARBA00022692"/>
    </source>
</evidence>
<comment type="caution">
    <text evidence="9">The sequence shown here is derived from an EMBL/GenBank/DDBJ whole genome shotgun (WGS) entry which is preliminary data.</text>
</comment>
<protein>
    <recommendedName>
        <fullName evidence="8">Integral membrane bound transporter domain-containing protein</fullName>
    </recommendedName>
</protein>
<feature type="transmembrane region" description="Helical" evidence="7">
    <location>
        <begin position="529"/>
        <end position="550"/>
    </location>
</feature>
<dbReference type="InterPro" id="IPR049453">
    <property type="entry name" value="Memb_transporter_dom"/>
</dbReference>
<feature type="transmembrane region" description="Helical" evidence="7">
    <location>
        <begin position="478"/>
        <end position="495"/>
    </location>
</feature>
<feature type="transmembrane region" description="Helical" evidence="7">
    <location>
        <begin position="500"/>
        <end position="517"/>
    </location>
</feature>
<feature type="transmembrane region" description="Helical" evidence="7">
    <location>
        <begin position="21"/>
        <end position="40"/>
    </location>
</feature>
<keyword evidence="4 7" id="KW-1133">Transmembrane helix</keyword>
<name>A0ABD3AYS1_9GENT</name>
<dbReference type="Proteomes" id="UP001630127">
    <property type="component" value="Unassembled WGS sequence"/>
</dbReference>
<gene>
    <name evidence="9" type="ORF">ACH5RR_004846</name>
</gene>
<dbReference type="EMBL" id="JBJUIK010000002">
    <property type="protein sequence ID" value="KAL3536385.1"/>
    <property type="molecule type" value="Genomic_DNA"/>
</dbReference>
<evidence type="ECO:0000256" key="2">
    <source>
        <dbReference type="ARBA" id="ARBA00022475"/>
    </source>
</evidence>
<feature type="transmembrane region" description="Helical" evidence="7">
    <location>
        <begin position="406"/>
        <end position="426"/>
    </location>
</feature>
<feature type="transmembrane region" description="Helical" evidence="7">
    <location>
        <begin position="159"/>
        <end position="181"/>
    </location>
</feature>
<evidence type="ECO:0000256" key="1">
    <source>
        <dbReference type="ARBA" id="ARBA00004651"/>
    </source>
</evidence>
<proteinExistence type="predicted"/>
<evidence type="ECO:0000313" key="9">
    <source>
        <dbReference type="EMBL" id="KAL3536385.1"/>
    </source>
</evidence>
<evidence type="ECO:0000256" key="7">
    <source>
        <dbReference type="SAM" id="Phobius"/>
    </source>
</evidence>
<keyword evidence="3 7" id="KW-0812">Transmembrane</keyword>
<dbReference type="Pfam" id="PF13515">
    <property type="entry name" value="FUSC_2"/>
    <property type="match status" value="1"/>
</dbReference>
<dbReference type="PANTHER" id="PTHR30509">
    <property type="entry name" value="P-HYDROXYBENZOIC ACID EFFLUX PUMP SUBUNIT-RELATED"/>
    <property type="match status" value="1"/>
</dbReference>
<feature type="transmembrane region" description="Helical" evidence="7">
    <location>
        <begin position="98"/>
        <end position="116"/>
    </location>
</feature>
<dbReference type="GO" id="GO:0005886">
    <property type="term" value="C:plasma membrane"/>
    <property type="evidence" value="ECO:0007669"/>
    <property type="project" value="UniProtKB-SubCell"/>
</dbReference>
<evidence type="ECO:0000259" key="8">
    <source>
        <dbReference type="Pfam" id="PF13515"/>
    </source>
</evidence>
<sequence>MAATTVKGRCRTMWRMKLHSSFRAALACTIVGCTTLYGPAYLTRQITFPAFSYATAILIVSDANLGDTIRGCWHALYATIQVLPISILGLKVIGPARFTPGIAAGLVALTSFLVALPNSTHVMSKRIGFGQLVIVCVDAVIHGKQYSGVMVQPVHVASSTALGAISAFLALLLPYPLLAYYEVRKLNRLYIENAKERINLYLNASIAENQITAMELISQAKPLAAIGHKLLSTITLMQEGILWEMPWLRFLKPHFVSPGDRLEGMETLMKGMEIALNFCPLKPSGLATQELTDTIMSLSVQIGQKLEQASCFLPFNSTTVPEPRGCLDKLILPSCNTILSDNNNDLSAFFFSSCLDQFLNDSTTRQEPKPNSESHTNERGELRYPQEYARKETCRRWISNLWNERLLIASKYSLSLGLAVLIGLIFNKENGYWAGLAIAISFATERQAIFTVANARAQGTAIGSVYGVLGSFVFKKVAQIRFVALIPWIIFTSFLRHSRMYGQAGGISAVIGALLILGRKNYGTPDEFAIARLTEAIIGLCCFILVELLLQPTRASTLVKRQLYLSLGTIEECITQLIIYSAASMDLQAFKEKQQHLKSHVQEFENFIEQAELEPNFWFFPFRNTSYWKLHDSLSNMTNLLQCMAYSLEFLLQIPQNNCAAWKELQECIHHDLEFSKDILCSSLRCLEKMNSLIVAPELDQGKIFHDLEKRNFTSEDASSILITGDHQVGKIRHYTLQQSRKGVDDITENEDKEGLGQKMIIAYCSLCFCINCFRRETTETKRVIKEVIQWEKTTS</sequence>
<feature type="transmembrane region" description="Helical" evidence="7">
    <location>
        <begin position="128"/>
        <end position="147"/>
    </location>
</feature>
<feature type="region of interest" description="Disordered" evidence="6">
    <location>
        <begin position="362"/>
        <end position="382"/>
    </location>
</feature>
<evidence type="ECO:0000256" key="4">
    <source>
        <dbReference type="ARBA" id="ARBA00022989"/>
    </source>
</evidence>
<comment type="subcellular location">
    <subcellularLocation>
        <location evidence="1">Cell membrane</location>
        <topology evidence="1">Multi-pass membrane protein</topology>
    </subcellularLocation>
</comment>